<proteinExistence type="predicted"/>
<dbReference type="EMBL" id="JBFTWV010000071">
    <property type="protein sequence ID" value="KAL2788942.1"/>
    <property type="molecule type" value="Genomic_DNA"/>
</dbReference>
<keyword evidence="2" id="KW-1185">Reference proteome</keyword>
<sequence length="256" mass="29659">MWHSGNTRLAKVQTRLLRRYLGDTSTSSSFEEDGPHWYTTKTHVLPFQDHTGSTAYMVFNNRETSILPPLVSFSFYFTHPDACRNQEDLVALHDSIEPVMDSFHARFDMYFLPGATEDDCVAHYYGEKATRLDSKSMRREFERVKRPYTPPSTSRLPGMNKEYREDGGHYNGAMCVCTEQDWRQSQQLRCIQYGSDEPSLSRQIIGSWRPVSENSPGANVFDDETADMWIWNLIIDQRSEYTAAHQKATKKGWTAW</sequence>
<evidence type="ECO:0000313" key="2">
    <source>
        <dbReference type="Proteomes" id="UP001610563"/>
    </source>
</evidence>
<protein>
    <submittedName>
        <fullName evidence="1">Uncharacterized protein</fullName>
    </submittedName>
</protein>
<name>A0ABR4G0A1_9EURO</name>
<dbReference type="Proteomes" id="UP001610563">
    <property type="component" value="Unassembled WGS sequence"/>
</dbReference>
<comment type="caution">
    <text evidence="1">The sequence shown here is derived from an EMBL/GenBank/DDBJ whole genome shotgun (WGS) entry which is preliminary data.</text>
</comment>
<accession>A0ABR4G0A1</accession>
<organism evidence="1 2">
    <name type="scientific">Aspergillus keveii</name>
    <dbReference type="NCBI Taxonomy" id="714993"/>
    <lineage>
        <taxon>Eukaryota</taxon>
        <taxon>Fungi</taxon>
        <taxon>Dikarya</taxon>
        <taxon>Ascomycota</taxon>
        <taxon>Pezizomycotina</taxon>
        <taxon>Eurotiomycetes</taxon>
        <taxon>Eurotiomycetidae</taxon>
        <taxon>Eurotiales</taxon>
        <taxon>Aspergillaceae</taxon>
        <taxon>Aspergillus</taxon>
        <taxon>Aspergillus subgen. Nidulantes</taxon>
    </lineage>
</organism>
<reference evidence="1 2" key="1">
    <citation type="submission" date="2024-07" db="EMBL/GenBank/DDBJ databases">
        <title>Section-level genome sequencing and comparative genomics of Aspergillus sections Usti and Cavernicolus.</title>
        <authorList>
            <consortium name="Lawrence Berkeley National Laboratory"/>
            <person name="Nybo J.L."/>
            <person name="Vesth T.C."/>
            <person name="Theobald S."/>
            <person name="Frisvad J.C."/>
            <person name="Larsen T.O."/>
            <person name="Kjaerboelling I."/>
            <person name="Rothschild-Mancinelli K."/>
            <person name="Lyhne E.K."/>
            <person name="Kogle M.E."/>
            <person name="Barry K."/>
            <person name="Clum A."/>
            <person name="Na H."/>
            <person name="Ledsgaard L."/>
            <person name="Lin J."/>
            <person name="Lipzen A."/>
            <person name="Kuo A."/>
            <person name="Riley R."/>
            <person name="Mondo S."/>
            <person name="Labutti K."/>
            <person name="Haridas S."/>
            <person name="Pangalinan J."/>
            <person name="Salamov A.A."/>
            <person name="Simmons B.A."/>
            <person name="Magnuson J.K."/>
            <person name="Chen J."/>
            <person name="Drula E."/>
            <person name="Henrissat B."/>
            <person name="Wiebenga A."/>
            <person name="Lubbers R.J."/>
            <person name="Gomes A.C."/>
            <person name="Makela M.R."/>
            <person name="Stajich J."/>
            <person name="Grigoriev I.V."/>
            <person name="Mortensen U.H."/>
            <person name="De Vries R.P."/>
            <person name="Baker S.E."/>
            <person name="Andersen M.R."/>
        </authorList>
    </citation>
    <scope>NUCLEOTIDE SEQUENCE [LARGE SCALE GENOMIC DNA]</scope>
    <source>
        <strain evidence="1 2">CBS 209.92</strain>
    </source>
</reference>
<evidence type="ECO:0000313" key="1">
    <source>
        <dbReference type="EMBL" id="KAL2788942.1"/>
    </source>
</evidence>
<gene>
    <name evidence="1" type="ORF">BJX66DRAFT_339756</name>
</gene>